<sequence>MSKKFSAARERAFLRALEQSGNQTLSAEKAKVSRSWVKLHRKQDPAFDAACREAVAVAGRHLGELGSDAATKPPSGWRYLEGAELVVRSTRSGQVRICRAKLQQWSPTAEKRFLAALASTCNVQAACAEVGMSVGSAYRHRKTWVAFARAWDEAVVAGYRHLESALVLAGRNLFSDGAPAVLSPITEMTAAQALHLLHMHKHHVHGVGKGPHVALRSPLPEATARLEKVMRGMGLIPPGGLDAGSGEESA</sequence>
<name>A0A6J4TLT3_9SPHN</name>
<accession>A0A6J4TLT3</accession>
<dbReference type="AlphaFoldDB" id="A0A6J4TLT3"/>
<organism evidence="1">
    <name type="scientific">uncultured Sphingomonas sp</name>
    <dbReference type="NCBI Taxonomy" id="158754"/>
    <lineage>
        <taxon>Bacteria</taxon>
        <taxon>Pseudomonadati</taxon>
        <taxon>Pseudomonadota</taxon>
        <taxon>Alphaproteobacteria</taxon>
        <taxon>Sphingomonadales</taxon>
        <taxon>Sphingomonadaceae</taxon>
        <taxon>Sphingomonas</taxon>
        <taxon>environmental samples</taxon>
    </lineage>
</organism>
<evidence type="ECO:0000313" key="1">
    <source>
        <dbReference type="EMBL" id="CAA9526784.1"/>
    </source>
</evidence>
<reference evidence="1" key="1">
    <citation type="submission" date="2020-02" db="EMBL/GenBank/DDBJ databases">
        <authorList>
            <person name="Meier V. D."/>
        </authorList>
    </citation>
    <scope>NUCLEOTIDE SEQUENCE</scope>
    <source>
        <strain evidence="1">AVDCRST_MAG31</strain>
    </source>
</reference>
<protein>
    <submittedName>
        <fullName evidence="1">Uncharacterized protein</fullName>
    </submittedName>
</protein>
<dbReference type="RefSeq" id="WP_294170306.1">
    <property type="nucleotide sequence ID" value="NZ_CADCWA010000160.1"/>
</dbReference>
<gene>
    <name evidence="1" type="ORF">AVDCRST_MAG31-1998</name>
</gene>
<proteinExistence type="predicted"/>
<dbReference type="EMBL" id="CADCWA010000160">
    <property type="protein sequence ID" value="CAA9526784.1"/>
    <property type="molecule type" value="Genomic_DNA"/>
</dbReference>